<dbReference type="InterPro" id="IPR025558">
    <property type="entry name" value="DUF4283"/>
</dbReference>
<sequence>MEGVEKMLKKMTLSATERKGVRFGKKGGLGAEADPQAIGKLLSDKPASADILANTLGRVWCPIKGLLGKDLGKNRFLFTFRQPSRVRKAMYEGPWMFNNELIIMREIDPRRTLDEMEFKVVPFWIRIHNLPMGKMNVESGRLIGDEIGEALVVDVEEDGTAYGQFLRVKVCIDITKPLMRGILIEEEEVQEGTEYVEIEEDDDSGMKIIRMFRWCPFQYEFLPDLCYACGIIGHVEKSYLYS</sequence>
<protein>
    <recommendedName>
        <fullName evidence="1">DUF4283 domain-containing protein</fullName>
    </recommendedName>
</protein>
<dbReference type="OrthoDB" id="682893at2759"/>
<feature type="domain" description="DUF4283" evidence="1">
    <location>
        <begin position="38"/>
        <end position="110"/>
    </location>
</feature>
<evidence type="ECO:0000313" key="2">
    <source>
        <dbReference type="EnsemblPlants" id="TraesCS6B02G365600.1.cds1"/>
    </source>
</evidence>
<dbReference type="InterPro" id="IPR040256">
    <property type="entry name" value="At4g02000-like"/>
</dbReference>
<reference evidence="2" key="1">
    <citation type="submission" date="2018-08" db="EMBL/GenBank/DDBJ databases">
        <authorList>
            <person name="Rossello M."/>
        </authorList>
    </citation>
    <scope>NUCLEOTIDE SEQUENCE [LARGE SCALE GENOMIC DNA]</scope>
    <source>
        <strain evidence="2">cv. Chinese Spring</strain>
    </source>
</reference>
<evidence type="ECO:0000313" key="3">
    <source>
        <dbReference type="Proteomes" id="UP000019116"/>
    </source>
</evidence>
<evidence type="ECO:0000259" key="1">
    <source>
        <dbReference type="Pfam" id="PF14111"/>
    </source>
</evidence>
<dbReference type="Gramene" id="TraesWEE_scaffold_112514_01G000100.1">
    <property type="protein sequence ID" value="TraesWEE_scaffold_112514_01G000100.1"/>
    <property type="gene ID" value="TraesWEE_scaffold_112514_01G000100"/>
</dbReference>
<keyword evidence="3" id="KW-1185">Reference proteome</keyword>
<proteinExistence type="predicted"/>
<dbReference type="EnsemblPlants" id="TraesCS6B02G365600.1">
    <property type="protein sequence ID" value="TraesCS6B02G365600.1.cds1"/>
    <property type="gene ID" value="TraesCS6B02G365600"/>
</dbReference>
<dbReference type="Gramene" id="TraesCS6B02G365600.1">
    <property type="protein sequence ID" value="TraesCS6B02G365600.1.cds1"/>
    <property type="gene ID" value="TraesCS6B02G365600"/>
</dbReference>
<dbReference type="Pfam" id="PF14111">
    <property type="entry name" value="DUF4283"/>
    <property type="match status" value="1"/>
</dbReference>
<organism evidence="2">
    <name type="scientific">Triticum aestivum</name>
    <name type="common">Wheat</name>
    <dbReference type="NCBI Taxonomy" id="4565"/>
    <lineage>
        <taxon>Eukaryota</taxon>
        <taxon>Viridiplantae</taxon>
        <taxon>Streptophyta</taxon>
        <taxon>Embryophyta</taxon>
        <taxon>Tracheophyta</taxon>
        <taxon>Spermatophyta</taxon>
        <taxon>Magnoliopsida</taxon>
        <taxon>Liliopsida</taxon>
        <taxon>Poales</taxon>
        <taxon>Poaceae</taxon>
        <taxon>BOP clade</taxon>
        <taxon>Pooideae</taxon>
        <taxon>Triticodae</taxon>
        <taxon>Triticeae</taxon>
        <taxon>Triticinae</taxon>
        <taxon>Triticum</taxon>
    </lineage>
</organism>
<dbReference type="Proteomes" id="UP000019116">
    <property type="component" value="Chromosome 6B"/>
</dbReference>
<dbReference type="Gramene" id="TraesCS6B03G1032800.1">
    <property type="protein sequence ID" value="TraesCS6B03G1032800.1.CDS1"/>
    <property type="gene ID" value="TraesCS6B03G1032800"/>
</dbReference>
<reference evidence="2" key="2">
    <citation type="submission" date="2018-10" db="UniProtKB">
        <authorList>
            <consortium name="EnsemblPlants"/>
        </authorList>
    </citation>
    <scope>IDENTIFICATION</scope>
</reference>
<name>A0A3B6PRJ2_WHEAT</name>
<accession>A0A3B6PRJ2</accession>
<dbReference type="STRING" id="4565.A0A3B6PRJ2"/>
<dbReference type="AlphaFoldDB" id="A0A3B6PRJ2"/>
<dbReference type="PANTHER" id="PTHR31286:SF180">
    <property type="entry name" value="OS10G0362600 PROTEIN"/>
    <property type="match status" value="1"/>
</dbReference>
<dbReference type="PANTHER" id="PTHR31286">
    <property type="entry name" value="GLYCINE-RICH CELL WALL STRUCTURAL PROTEIN 1.8-LIKE"/>
    <property type="match status" value="1"/>
</dbReference>